<feature type="compositionally biased region" description="Basic and acidic residues" evidence="1">
    <location>
        <begin position="1"/>
        <end position="16"/>
    </location>
</feature>
<sequence>MAPLADGRRDPLDRLTSESPADVSAARRAWHHLRAHGLLSEHVEAVLAEGVVT</sequence>
<organism evidence="2 3">
    <name type="scientific">Haloechinothrix aidingensis</name>
    <dbReference type="NCBI Taxonomy" id="2752311"/>
    <lineage>
        <taxon>Bacteria</taxon>
        <taxon>Bacillati</taxon>
        <taxon>Actinomycetota</taxon>
        <taxon>Actinomycetes</taxon>
        <taxon>Pseudonocardiales</taxon>
        <taxon>Pseudonocardiaceae</taxon>
        <taxon>Haloechinothrix</taxon>
    </lineage>
</organism>
<dbReference type="EMBL" id="JACCKD010000004">
    <property type="protein sequence ID" value="MBA0126429.1"/>
    <property type="molecule type" value="Genomic_DNA"/>
</dbReference>
<proteinExistence type="predicted"/>
<name>A0A838AB12_9PSEU</name>
<reference evidence="2 3" key="1">
    <citation type="submission" date="2020-07" db="EMBL/GenBank/DDBJ databases">
        <title>Genome of Haloechinothrix sp.</title>
        <authorList>
            <person name="Tang S.-K."/>
            <person name="Yang L."/>
            <person name="Zhu W.-Y."/>
        </authorList>
    </citation>
    <scope>NUCLEOTIDE SEQUENCE [LARGE SCALE GENOMIC DNA]</scope>
    <source>
        <strain evidence="2 3">YIM 98757</strain>
    </source>
</reference>
<evidence type="ECO:0000313" key="3">
    <source>
        <dbReference type="Proteomes" id="UP000582974"/>
    </source>
</evidence>
<evidence type="ECO:0000256" key="1">
    <source>
        <dbReference type="SAM" id="MobiDB-lite"/>
    </source>
</evidence>
<evidence type="ECO:0000313" key="2">
    <source>
        <dbReference type="EMBL" id="MBA0126429.1"/>
    </source>
</evidence>
<dbReference type="Proteomes" id="UP000582974">
    <property type="component" value="Unassembled WGS sequence"/>
</dbReference>
<accession>A0A838AB12</accession>
<gene>
    <name evidence="2" type="ORF">H0B56_12840</name>
</gene>
<feature type="region of interest" description="Disordered" evidence="1">
    <location>
        <begin position="1"/>
        <end position="23"/>
    </location>
</feature>
<dbReference type="AlphaFoldDB" id="A0A838AB12"/>
<keyword evidence="3" id="KW-1185">Reference proteome</keyword>
<protein>
    <submittedName>
        <fullName evidence="2">Uncharacterized protein</fullName>
    </submittedName>
</protein>
<comment type="caution">
    <text evidence="2">The sequence shown here is derived from an EMBL/GenBank/DDBJ whole genome shotgun (WGS) entry which is preliminary data.</text>
</comment>
<dbReference type="RefSeq" id="WP_180893255.1">
    <property type="nucleotide sequence ID" value="NZ_JACCKD010000004.1"/>
</dbReference>